<dbReference type="InParanoid" id="A0A1D2VQY5"/>
<name>A0A1D2VQY5_9ASCO</name>
<dbReference type="RefSeq" id="XP_020050333.1">
    <property type="nucleotide sequence ID" value="XM_020191225.1"/>
</dbReference>
<proteinExistence type="predicted"/>
<evidence type="ECO:0000313" key="1">
    <source>
        <dbReference type="EMBL" id="ODV64026.1"/>
    </source>
</evidence>
<gene>
    <name evidence="1" type="ORF">ASCRUDRAFT_5914</name>
</gene>
<dbReference type="EMBL" id="KV454475">
    <property type="protein sequence ID" value="ODV64026.1"/>
    <property type="molecule type" value="Genomic_DNA"/>
</dbReference>
<dbReference type="GeneID" id="30964861"/>
<dbReference type="Proteomes" id="UP000095038">
    <property type="component" value="Unassembled WGS sequence"/>
</dbReference>
<sequence length="118" mass="13551">MILFNSANNTDNTNNIRNIIILLFANHLDYYDLIHKIAGSIPVKPLLLHILMLEIQIKQIPMFLLPIDLNTLNTLITLIALNAFNAFNTLIDPNDKSNRNIQQNVRSIWKLKEYIAAL</sequence>
<evidence type="ECO:0000313" key="2">
    <source>
        <dbReference type="Proteomes" id="UP000095038"/>
    </source>
</evidence>
<keyword evidence="2" id="KW-1185">Reference proteome</keyword>
<accession>A0A1D2VQY5</accession>
<organism evidence="1 2">
    <name type="scientific">Ascoidea rubescens DSM 1968</name>
    <dbReference type="NCBI Taxonomy" id="1344418"/>
    <lineage>
        <taxon>Eukaryota</taxon>
        <taxon>Fungi</taxon>
        <taxon>Dikarya</taxon>
        <taxon>Ascomycota</taxon>
        <taxon>Saccharomycotina</taxon>
        <taxon>Saccharomycetes</taxon>
        <taxon>Ascoideaceae</taxon>
        <taxon>Ascoidea</taxon>
    </lineage>
</organism>
<dbReference type="AlphaFoldDB" id="A0A1D2VQY5"/>
<protein>
    <submittedName>
        <fullName evidence="1">Uncharacterized protein</fullName>
    </submittedName>
</protein>
<reference evidence="2" key="1">
    <citation type="submission" date="2016-05" db="EMBL/GenBank/DDBJ databases">
        <title>Comparative genomics of biotechnologically important yeasts.</title>
        <authorList>
            <consortium name="DOE Joint Genome Institute"/>
            <person name="Riley R."/>
            <person name="Haridas S."/>
            <person name="Wolfe K.H."/>
            <person name="Lopes M.R."/>
            <person name="Hittinger C.T."/>
            <person name="Goker M."/>
            <person name="Salamov A."/>
            <person name="Wisecaver J."/>
            <person name="Long T.M."/>
            <person name="Aerts A.L."/>
            <person name="Barry K."/>
            <person name="Choi C."/>
            <person name="Clum A."/>
            <person name="Coughlan A.Y."/>
            <person name="Deshpande S."/>
            <person name="Douglass A.P."/>
            <person name="Hanson S.J."/>
            <person name="Klenk H.-P."/>
            <person name="Labutti K."/>
            <person name="Lapidus A."/>
            <person name="Lindquist E."/>
            <person name="Lipzen A."/>
            <person name="Meier-Kolthoff J.P."/>
            <person name="Ohm R.A."/>
            <person name="Otillar R.P."/>
            <person name="Pangilinan J."/>
            <person name="Peng Y."/>
            <person name="Rokas A."/>
            <person name="Rosa C.A."/>
            <person name="Scheuner C."/>
            <person name="Sibirny A.A."/>
            <person name="Slot J.C."/>
            <person name="Stielow J.B."/>
            <person name="Sun H."/>
            <person name="Kurtzman C.P."/>
            <person name="Blackwell M."/>
            <person name="Grigoriev I.V."/>
            <person name="Jeffries T.W."/>
        </authorList>
    </citation>
    <scope>NUCLEOTIDE SEQUENCE [LARGE SCALE GENOMIC DNA]</scope>
    <source>
        <strain evidence="2">DSM 1968</strain>
    </source>
</reference>